<proteinExistence type="predicted"/>
<gene>
    <name evidence="1" type="ORF">GCM10009789_82860</name>
</gene>
<evidence type="ECO:0000313" key="1">
    <source>
        <dbReference type="EMBL" id="GAA1616311.1"/>
    </source>
</evidence>
<organism evidence="1 2">
    <name type="scientific">Kribbella sancticallisti</name>
    <dbReference type="NCBI Taxonomy" id="460087"/>
    <lineage>
        <taxon>Bacteria</taxon>
        <taxon>Bacillati</taxon>
        <taxon>Actinomycetota</taxon>
        <taxon>Actinomycetes</taxon>
        <taxon>Propionibacteriales</taxon>
        <taxon>Kribbellaceae</taxon>
        <taxon>Kribbella</taxon>
    </lineage>
</organism>
<name>A0ABN2ESE3_9ACTN</name>
<sequence>MIKRRAITTMVLEAQSAGATHLFVAKDQLDPERLYGIRVMPGENLREVHDHSDDWLVECYVLNDDTIPVHLQLAESRAWHMGPQEPAVEPADPVSPELVALQDVVADYQKVRALTFSPANQPPRYDRFEAARRRLVDAARTAYDEGVLTAFQIRRTTGLSRAQVAVGRRGGAELAPGHAQDAR</sequence>
<comment type="caution">
    <text evidence="1">The sequence shown here is derived from an EMBL/GenBank/DDBJ whole genome shotgun (WGS) entry which is preliminary data.</text>
</comment>
<keyword evidence="2" id="KW-1185">Reference proteome</keyword>
<dbReference type="Proteomes" id="UP001500393">
    <property type="component" value="Unassembled WGS sequence"/>
</dbReference>
<evidence type="ECO:0000313" key="2">
    <source>
        <dbReference type="Proteomes" id="UP001500393"/>
    </source>
</evidence>
<reference evidence="1 2" key="1">
    <citation type="journal article" date="2019" name="Int. J. Syst. Evol. Microbiol.">
        <title>The Global Catalogue of Microorganisms (GCM) 10K type strain sequencing project: providing services to taxonomists for standard genome sequencing and annotation.</title>
        <authorList>
            <consortium name="The Broad Institute Genomics Platform"/>
            <consortium name="The Broad Institute Genome Sequencing Center for Infectious Disease"/>
            <person name="Wu L."/>
            <person name="Ma J."/>
        </authorList>
    </citation>
    <scope>NUCLEOTIDE SEQUENCE [LARGE SCALE GENOMIC DNA]</scope>
    <source>
        <strain evidence="1 2">JCM 14969</strain>
    </source>
</reference>
<dbReference type="EMBL" id="BAAAOS010000066">
    <property type="protein sequence ID" value="GAA1616311.1"/>
    <property type="molecule type" value="Genomic_DNA"/>
</dbReference>
<accession>A0ABN2ESE3</accession>
<dbReference type="RefSeq" id="WP_344222264.1">
    <property type="nucleotide sequence ID" value="NZ_BAAAOS010000066.1"/>
</dbReference>
<protein>
    <submittedName>
        <fullName evidence="1">Uncharacterized protein</fullName>
    </submittedName>
</protein>